<comment type="caution">
    <text evidence="1">The sequence shown here is derived from an EMBL/GenBank/DDBJ whole genome shotgun (WGS) entry which is preliminary data.</text>
</comment>
<protein>
    <submittedName>
        <fullName evidence="1">Uncharacterized protein</fullName>
    </submittedName>
</protein>
<gene>
    <name evidence="1" type="ORF">C8R14_11129</name>
</gene>
<name>A0ABX5M8C4_9PROT</name>
<dbReference type="EMBL" id="QICQ01000011">
    <property type="protein sequence ID" value="PXV81587.1"/>
    <property type="molecule type" value="Genomic_DNA"/>
</dbReference>
<dbReference type="Proteomes" id="UP000247780">
    <property type="component" value="Unassembled WGS sequence"/>
</dbReference>
<sequence length="44" mass="4958">MDLQLVQAELIHLSVVMENFFTGDEGSDAYTIDFTVSARYSNET</sequence>
<accession>A0ABX5M8C4</accession>
<evidence type="ECO:0000313" key="1">
    <source>
        <dbReference type="EMBL" id="PXV81587.1"/>
    </source>
</evidence>
<keyword evidence="2" id="KW-1185">Reference proteome</keyword>
<evidence type="ECO:0000313" key="2">
    <source>
        <dbReference type="Proteomes" id="UP000247780"/>
    </source>
</evidence>
<proteinExistence type="predicted"/>
<reference evidence="1 2" key="1">
    <citation type="submission" date="2018-04" db="EMBL/GenBank/DDBJ databases">
        <title>Active sludge and wastewater microbial communities from Klosterneuburg, Austria.</title>
        <authorList>
            <person name="Wagner M."/>
        </authorList>
    </citation>
    <scope>NUCLEOTIDE SEQUENCE [LARGE SCALE GENOMIC DNA]</scope>
    <source>
        <strain evidence="1 2">Nm 57</strain>
    </source>
</reference>
<organism evidence="1 2">
    <name type="scientific">Nitrosomonas eutropha</name>
    <dbReference type="NCBI Taxonomy" id="916"/>
    <lineage>
        <taxon>Bacteria</taxon>
        <taxon>Pseudomonadati</taxon>
        <taxon>Pseudomonadota</taxon>
        <taxon>Betaproteobacteria</taxon>
        <taxon>Nitrosomonadales</taxon>
        <taxon>Nitrosomonadaceae</taxon>
        <taxon>Nitrosomonas</taxon>
    </lineage>
</organism>